<dbReference type="InterPro" id="IPR000873">
    <property type="entry name" value="AMP-dep_synth/lig_dom"/>
</dbReference>
<dbReference type="InterPro" id="IPR045851">
    <property type="entry name" value="AMP-bd_C_sf"/>
</dbReference>
<evidence type="ECO:0000313" key="4">
    <source>
        <dbReference type="Proteomes" id="UP000034324"/>
    </source>
</evidence>
<dbReference type="Pfam" id="PF00501">
    <property type="entry name" value="AMP-binding"/>
    <property type="match status" value="1"/>
</dbReference>
<dbReference type="PANTHER" id="PTHR43201">
    <property type="entry name" value="ACYL-COA SYNTHETASE"/>
    <property type="match status" value="1"/>
</dbReference>
<dbReference type="PANTHER" id="PTHR43201:SF32">
    <property type="entry name" value="2-SUCCINYLBENZOATE--COA LIGASE, CHLOROPLASTIC_PEROXISOMAL"/>
    <property type="match status" value="1"/>
</dbReference>
<sequence>MDKNKIFLFDPLKQREYSYERFFDKLNSIESIPSFIYTDDIFEIFLTVTASLLYNKNIVLLDYDFKESELGQFGLNDESLLKREPVALNKRVDENNFIQSVQESRDWQITLYTSGTTGQPKKITHGFKSISRMVKISDKKKNDVWGFAYNPTHIAGLQVFLQAIFNLNTIINLFGSSSGEILSLIDEYNITNISATPTFYRMLVPSNRKFNTIKRITSGGEKFNPALFQRMSEIFPNARILNVYASTEAGSLFASDGDSFSIKKEDAENVKIVDGELLIHKHMLGISDSFELEGDWYNTNDLVEFLPDSNLRFKFIGRKNEMINVGGYKVNPCEVEEIINSHPAVTVSRVYGRKNSVIGNVLIADVTVENSNVSEKDLKSFLQEYLQPFKIPRIINLVDAIEVTRTGKLKRV</sequence>
<name>A0A0G0KFU5_9BACT</name>
<dbReference type="GO" id="GO:0006631">
    <property type="term" value="P:fatty acid metabolic process"/>
    <property type="evidence" value="ECO:0007669"/>
    <property type="project" value="TreeGrafter"/>
</dbReference>
<dbReference type="EMBL" id="LBVC01000019">
    <property type="protein sequence ID" value="KKQ78513.1"/>
    <property type="molecule type" value="Genomic_DNA"/>
</dbReference>
<dbReference type="GO" id="GO:0031956">
    <property type="term" value="F:medium-chain fatty acid-CoA ligase activity"/>
    <property type="evidence" value="ECO:0007669"/>
    <property type="project" value="TreeGrafter"/>
</dbReference>
<evidence type="ECO:0000259" key="2">
    <source>
        <dbReference type="Pfam" id="PF13193"/>
    </source>
</evidence>
<feature type="domain" description="AMP-binding enzyme C-terminal" evidence="2">
    <location>
        <begin position="334"/>
        <end position="408"/>
    </location>
</feature>
<keyword evidence="3" id="KW-0436">Ligase</keyword>
<dbReference type="InterPro" id="IPR025110">
    <property type="entry name" value="AMP-bd_C"/>
</dbReference>
<dbReference type="Gene3D" id="3.30.300.30">
    <property type="match status" value="1"/>
</dbReference>
<dbReference type="CDD" id="cd04433">
    <property type="entry name" value="AFD_class_I"/>
    <property type="match status" value="1"/>
</dbReference>
<evidence type="ECO:0000259" key="1">
    <source>
        <dbReference type="Pfam" id="PF00501"/>
    </source>
</evidence>
<reference evidence="3 4" key="1">
    <citation type="journal article" date="2015" name="Nature">
        <title>rRNA introns, odd ribosomes, and small enigmatic genomes across a large radiation of phyla.</title>
        <authorList>
            <person name="Brown C.T."/>
            <person name="Hug L.A."/>
            <person name="Thomas B.C."/>
            <person name="Sharon I."/>
            <person name="Castelle C.J."/>
            <person name="Singh A."/>
            <person name="Wilkins M.J."/>
            <person name="Williams K.H."/>
            <person name="Banfield J.F."/>
        </authorList>
    </citation>
    <scope>NUCLEOTIDE SEQUENCE [LARGE SCALE GENOMIC DNA]</scope>
</reference>
<gene>
    <name evidence="3" type="ORF">US99_C0019G0004</name>
</gene>
<dbReference type="PATRIC" id="fig|1618432.3.peg.308"/>
<protein>
    <submittedName>
        <fullName evidence="3">AMP-dependent synthetase and ligase</fullName>
    </submittedName>
</protein>
<dbReference type="Proteomes" id="UP000034324">
    <property type="component" value="Unassembled WGS sequence"/>
</dbReference>
<dbReference type="Gene3D" id="3.40.50.12780">
    <property type="entry name" value="N-terminal domain of ligase-like"/>
    <property type="match status" value="1"/>
</dbReference>
<dbReference type="InterPro" id="IPR042099">
    <property type="entry name" value="ANL_N_sf"/>
</dbReference>
<dbReference type="AlphaFoldDB" id="A0A0G0KFU5"/>
<dbReference type="SUPFAM" id="SSF56801">
    <property type="entry name" value="Acetyl-CoA synthetase-like"/>
    <property type="match status" value="1"/>
</dbReference>
<feature type="domain" description="AMP-dependent synthetase/ligase" evidence="1">
    <location>
        <begin position="98"/>
        <end position="255"/>
    </location>
</feature>
<proteinExistence type="predicted"/>
<dbReference type="Pfam" id="PF13193">
    <property type="entry name" value="AMP-binding_C"/>
    <property type="match status" value="1"/>
</dbReference>
<organism evidence="3 4">
    <name type="scientific">Candidatus Daviesbacteria bacterium GW2011_GWF2_38_6</name>
    <dbReference type="NCBI Taxonomy" id="1618432"/>
    <lineage>
        <taxon>Bacteria</taxon>
        <taxon>Candidatus Daviesiibacteriota</taxon>
    </lineage>
</organism>
<evidence type="ECO:0000313" key="3">
    <source>
        <dbReference type="EMBL" id="KKQ78513.1"/>
    </source>
</evidence>
<accession>A0A0G0KFU5</accession>
<comment type="caution">
    <text evidence="3">The sequence shown here is derived from an EMBL/GenBank/DDBJ whole genome shotgun (WGS) entry which is preliminary data.</text>
</comment>